<keyword evidence="13" id="KW-1185">Reference proteome</keyword>
<evidence type="ECO:0000256" key="1">
    <source>
        <dbReference type="ARBA" id="ARBA00004589"/>
    </source>
</evidence>
<keyword evidence="8" id="KW-0449">Lipoprotein</keyword>
<evidence type="ECO:0000256" key="3">
    <source>
        <dbReference type="ARBA" id="ARBA00010031"/>
    </source>
</evidence>
<keyword evidence="5" id="KW-0472">Membrane</keyword>
<gene>
    <name evidence="12" type="ORF">BO78DRAFT_400662</name>
</gene>
<comment type="subcellular location">
    <subcellularLocation>
        <location evidence="1">Membrane</location>
        <topology evidence="1">Lipid-anchor</topology>
        <topology evidence="1">GPI-anchor</topology>
    </subcellularLocation>
    <subcellularLocation>
        <location evidence="2">Secreted</location>
    </subcellularLocation>
</comment>
<sequence length="784" mass="78430">MRVIALASLVSVSLWPLAALAHPRGLVWETDECYPSPGKADNDCSEAQKTGFDWSGLAVGSFSAYAGFDFSGFSLKESFGASGSSSGKCIVSKLSKGSSSAPKMSSGQNQKGFSVSNFRLATSQEVDIHIVYNMPDGSTCNDVASCSPAGTDVANDQCGGATSVSFELDEETDIETCDLGIYKVNFDCSPGQDPSTSSSLALPSSTKASGSSTPLIPVAPPSSAAATTPVSTTPVRMTTSTVYATREVTITSCAPTVTNCPTNSVTVITSTIAVSTTVCPVTETSSGSSPAKATSAESTSSVSLITTSARVPSGSAPVELTSHSSPVPTSPASSTPIVAPGHGSSVPAVDKTTVVTYVTVTTCPVTSTGSAGGSLTTSVGTTVSTVTLTSTSTICTKCIAPTFTGGSSVAPISSGPVSMPERTTTVVTWETVTTCPVTHVVTSSGVPVTSVTSTVSTVIMTSVSTICPGCSAAPTSVVSSAHGPSGIAPISSGPVSVPGSTTTVVTWETVTTCPVTAVVTSSGKAITSVTSTVSTLTLTATSTIAKTVTTSGATGVSTPAPSAPCPNTVPKCINTWLNLLPKCNSNSDISCYCPSDEFTKKVISCIQAWGASQAEVQAALSYFTGICAAYIPQNPGIVTIIPPTITLGPGHTGASPVTGTATHSAPSGAAPTTKPATAASPAPYTTVTYSTWTVTVPKVVFTTASGSAQTTVGLVPGGSTGTSAVSTHLPNPWASSTLATSSGRPTPSRSPSSTPPLLSNTGANERAPSSWWWGVAIAALLGVY</sequence>
<keyword evidence="5" id="KW-0325">Glycoprotein</keyword>
<dbReference type="OrthoDB" id="5431405at2759"/>
<evidence type="ECO:0000256" key="7">
    <source>
        <dbReference type="ARBA" id="ARBA00023157"/>
    </source>
</evidence>
<feature type="region of interest" description="Disordered" evidence="9">
    <location>
        <begin position="722"/>
        <end position="766"/>
    </location>
</feature>
<name>A0A319E6R2_ASPSB</name>
<dbReference type="Pfam" id="PF05730">
    <property type="entry name" value="CFEM"/>
    <property type="match status" value="1"/>
</dbReference>
<organism evidence="12 13">
    <name type="scientific">Aspergillus sclerotiicarbonarius (strain CBS 121057 / IBT 28362)</name>
    <dbReference type="NCBI Taxonomy" id="1448318"/>
    <lineage>
        <taxon>Eukaryota</taxon>
        <taxon>Fungi</taxon>
        <taxon>Dikarya</taxon>
        <taxon>Ascomycota</taxon>
        <taxon>Pezizomycotina</taxon>
        <taxon>Eurotiomycetes</taxon>
        <taxon>Eurotiomycetidae</taxon>
        <taxon>Eurotiales</taxon>
        <taxon>Aspergillaceae</taxon>
        <taxon>Aspergillus</taxon>
        <taxon>Aspergillus subgen. Circumdati</taxon>
    </lineage>
</organism>
<dbReference type="GO" id="GO:0005576">
    <property type="term" value="C:extracellular region"/>
    <property type="evidence" value="ECO:0007669"/>
    <property type="project" value="UniProtKB-SubCell"/>
</dbReference>
<dbReference type="AlphaFoldDB" id="A0A319E6R2"/>
<keyword evidence="4" id="KW-0964">Secreted</keyword>
<evidence type="ECO:0000256" key="2">
    <source>
        <dbReference type="ARBA" id="ARBA00004613"/>
    </source>
</evidence>
<evidence type="ECO:0000256" key="10">
    <source>
        <dbReference type="SAM" id="SignalP"/>
    </source>
</evidence>
<evidence type="ECO:0000256" key="5">
    <source>
        <dbReference type="ARBA" id="ARBA00022622"/>
    </source>
</evidence>
<dbReference type="GO" id="GO:0098552">
    <property type="term" value="C:side of membrane"/>
    <property type="evidence" value="ECO:0007669"/>
    <property type="project" value="UniProtKB-KW"/>
</dbReference>
<feature type="compositionally biased region" description="Low complexity" evidence="9">
    <location>
        <begin position="740"/>
        <end position="762"/>
    </location>
</feature>
<feature type="compositionally biased region" description="Low complexity" evidence="9">
    <location>
        <begin position="324"/>
        <end position="340"/>
    </location>
</feature>
<evidence type="ECO:0000256" key="6">
    <source>
        <dbReference type="ARBA" id="ARBA00022729"/>
    </source>
</evidence>
<dbReference type="InterPro" id="IPR008427">
    <property type="entry name" value="Extracellular_membr_CFEM_dom"/>
</dbReference>
<dbReference type="Proteomes" id="UP000248423">
    <property type="component" value="Unassembled WGS sequence"/>
</dbReference>
<evidence type="ECO:0000256" key="9">
    <source>
        <dbReference type="SAM" id="MobiDB-lite"/>
    </source>
</evidence>
<dbReference type="EMBL" id="KZ826398">
    <property type="protein sequence ID" value="PYI02258.1"/>
    <property type="molecule type" value="Genomic_DNA"/>
</dbReference>
<feature type="compositionally biased region" description="Polar residues" evidence="9">
    <location>
        <begin position="282"/>
        <end position="310"/>
    </location>
</feature>
<feature type="compositionally biased region" description="Low complexity" evidence="9">
    <location>
        <begin position="664"/>
        <end position="680"/>
    </location>
</feature>
<evidence type="ECO:0000259" key="11">
    <source>
        <dbReference type="Pfam" id="PF05730"/>
    </source>
</evidence>
<feature type="compositionally biased region" description="Low complexity" evidence="9">
    <location>
        <begin position="195"/>
        <end position="209"/>
    </location>
</feature>
<reference evidence="12 13" key="1">
    <citation type="submission" date="2018-02" db="EMBL/GenBank/DDBJ databases">
        <title>The genomes of Aspergillus section Nigri reveals drivers in fungal speciation.</title>
        <authorList>
            <consortium name="DOE Joint Genome Institute"/>
            <person name="Vesth T.C."/>
            <person name="Nybo J."/>
            <person name="Theobald S."/>
            <person name="Brandl J."/>
            <person name="Frisvad J.C."/>
            <person name="Nielsen K.F."/>
            <person name="Lyhne E.K."/>
            <person name="Kogle M.E."/>
            <person name="Kuo A."/>
            <person name="Riley R."/>
            <person name="Clum A."/>
            <person name="Nolan M."/>
            <person name="Lipzen A."/>
            <person name="Salamov A."/>
            <person name="Henrissat B."/>
            <person name="Wiebenga A."/>
            <person name="De vries R.P."/>
            <person name="Grigoriev I.V."/>
            <person name="Mortensen U.H."/>
            <person name="Andersen M.R."/>
            <person name="Baker S.E."/>
        </authorList>
    </citation>
    <scope>NUCLEOTIDE SEQUENCE [LARGE SCALE GENOMIC DNA]</scope>
    <source>
        <strain evidence="12 13">CBS 121057</strain>
    </source>
</reference>
<feature type="compositionally biased region" description="Low complexity" evidence="9">
    <location>
        <begin position="221"/>
        <end position="233"/>
    </location>
</feature>
<dbReference type="STRING" id="1448318.A0A319E6R2"/>
<feature type="chain" id="PRO_5016324014" description="CFEM domain-containing protein" evidence="10">
    <location>
        <begin position="22"/>
        <end position="784"/>
    </location>
</feature>
<feature type="region of interest" description="Disordered" evidence="9">
    <location>
        <begin position="282"/>
        <end position="345"/>
    </location>
</feature>
<proteinExistence type="inferred from homology"/>
<evidence type="ECO:0000256" key="4">
    <source>
        <dbReference type="ARBA" id="ARBA00022525"/>
    </source>
</evidence>
<evidence type="ECO:0000256" key="8">
    <source>
        <dbReference type="ARBA" id="ARBA00023288"/>
    </source>
</evidence>
<keyword evidence="7" id="KW-1015">Disulfide bond</keyword>
<feature type="compositionally biased region" description="Polar residues" evidence="9">
    <location>
        <begin position="722"/>
        <end position="739"/>
    </location>
</feature>
<comment type="similarity">
    <text evidence="3">Belongs to the RBT5 family.</text>
</comment>
<keyword evidence="5" id="KW-0336">GPI-anchor</keyword>
<dbReference type="VEuPathDB" id="FungiDB:BO78DRAFT_400662"/>
<feature type="domain" description="CFEM" evidence="11">
    <location>
        <begin position="566"/>
        <end position="628"/>
    </location>
</feature>
<feature type="region of interest" description="Disordered" evidence="9">
    <location>
        <begin position="651"/>
        <end position="680"/>
    </location>
</feature>
<feature type="region of interest" description="Disordered" evidence="9">
    <location>
        <begin position="195"/>
        <end position="233"/>
    </location>
</feature>
<evidence type="ECO:0000313" key="12">
    <source>
        <dbReference type="EMBL" id="PYI02258.1"/>
    </source>
</evidence>
<evidence type="ECO:0000313" key="13">
    <source>
        <dbReference type="Proteomes" id="UP000248423"/>
    </source>
</evidence>
<feature type="signal peptide" evidence="10">
    <location>
        <begin position="1"/>
        <end position="21"/>
    </location>
</feature>
<keyword evidence="6 10" id="KW-0732">Signal</keyword>
<accession>A0A319E6R2</accession>
<protein>
    <recommendedName>
        <fullName evidence="11">CFEM domain-containing protein</fullName>
    </recommendedName>
</protein>